<dbReference type="HAMAP" id="MF_00835">
    <property type="entry name" value="BioC"/>
    <property type="match status" value="1"/>
</dbReference>
<dbReference type="InterPro" id="IPR013216">
    <property type="entry name" value="Methyltransf_11"/>
</dbReference>
<dbReference type="STRING" id="349064.SAMN05660429_02037"/>
<keyword evidence="7 8" id="KW-0093">Biotin biosynthesis</keyword>
<dbReference type="Gene3D" id="3.40.50.150">
    <property type="entry name" value="Vaccinia Virus protein VP39"/>
    <property type="match status" value="1"/>
</dbReference>
<dbReference type="UniPathway" id="UPA00078"/>
<evidence type="ECO:0000256" key="1">
    <source>
        <dbReference type="ARBA" id="ARBA00000852"/>
    </source>
</evidence>
<reference evidence="10 11" key="1">
    <citation type="submission" date="2016-10" db="EMBL/GenBank/DDBJ databases">
        <authorList>
            <person name="de Groot N.N."/>
        </authorList>
    </citation>
    <scope>NUCLEOTIDE SEQUENCE [LARGE SCALE GENOMIC DNA]</scope>
    <source>
        <strain evidence="10 11">DSM 19706</strain>
    </source>
</reference>
<comment type="similarity">
    <text evidence="8">Belongs to the methyltransferase superfamily.</text>
</comment>
<keyword evidence="11" id="KW-1185">Reference proteome</keyword>
<dbReference type="AlphaFoldDB" id="A0A1I0F2M4"/>
<dbReference type="RefSeq" id="WP_093329771.1">
    <property type="nucleotide sequence ID" value="NZ_AP027363.1"/>
</dbReference>
<dbReference type="GO" id="GO:0032259">
    <property type="term" value="P:methylation"/>
    <property type="evidence" value="ECO:0007669"/>
    <property type="project" value="UniProtKB-KW"/>
</dbReference>
<dbReference type="PANTHER" id="PTHR43861">
    <property type="entry name" value="TRANS-ACONITATE 2-METHYLTRANSFERASE-RELATED"/>
    <property type="match status" value="1"/>
</dbReference>
<dbReference type="GO" id="GO:0009102">
    <property type="term" value="P:biotin biosynthetic process"/>
    <property type="evidence" value="ECO:0007669"/>
    <property type="project" value="UniProtKB-UniRule"/>
</dbReference>
<keyword evidence="6 8" id="KW-0949">S-adenosyl-L-methionine</keyword>
<dbReference type="CDD" id="cd02440">
    <property type="entry name" value="AdoMet_MTases"/>
    <property type="match status" value="1"/>
</dbReference>
<comment type="function">
    <text evidence="8">Converts the free carboxyl group of a malonyl-thioester to its methyl ester by transfer of a methyl group from S-adenosyl-L-methionine (SAM). It allows to synthesize pimeloyl-ACP via the fatty acid synthetic pathway.</text>
</comment>
<dbReference type="OrthoDB" id="9760689at2"/>
<evidence type="ECO:0000313" key="10">
    <source>
        <dbReference type="EMBL" id="SET52078.1"/>
    </source>
</evidence>
<evidence type="ECO:0000313" key="11">
    <source>
        <dbReference type="Proteomes" id="UP000199308"/>
    </source>
</evidence>
<protein>
    <recommendedName>
        <fullName evidence="3 8">Malonyl-[acyl-carrier protein] O-methyltransferase</fullName>
        <shortName evidence="8">Malonyl-ACP O-methyltransferase</shortName>
        <ecNumber evidence="3 8">2.1.1.197</ecNumber>
    </recommendedName>
    <alternativeName>
        <fullName evidence="8">Biotin synthesis protein BioC</fullName>
    </alternativeName>
</protein>
<evidence type="ECO:0000256" key="5">
    <source>
        <dbReference type="ARBA" id="ARBA00022679"/>
    </source>
</evidence>
<keyword evidence="5 8" id="KW-0808">Transferase</keyword>
<dbReference type="InterPro" id="IPR011814">
    <property type="entry name" value="BioC"/>
</dbReference>
<keyword evidence="4 8" id="KW-0489">Methyltransferase</keyword>
<dbReference type="SUPFAM" id="SSF53335">
    <property type="entry name" value="S-adenosyl-L-methionine-dependent methyltransferases"/>
    <property type="match status" value="1"/>
</dbReference>
<dbReference type="InterPro" id="IPR029063">
    <property type="entry name" value="SAM-dependent_MTases_sf"/>
</dbReference>
<dbReference type="PANTHER" id="PTHR43861:SF1">
    <property type="entry name" value="TRANS-ACONITATE 2-METHYLTRANSFERASE"/>
    <property type="match status" value="1"/>
</dbReference>
<dbReference type="NCBIfam" id="TIGR02072">
    <property type="entry name" value="BioC"/>
    <property type="match status" value="1"/>
</dbReference>
<dbReference type="Pfam" id="PF08241">
    <property type="entry name" value="Methyltransf_11"/>
    <property type="match status" value="1"/>
</dbReference>
<dbReference type="Proteomes" id="UP000199308">
    <property type="component" value="Unassembled WGS sequence"/>
</dbReference>
<dbReference type="EC" id="2.1.1.197" evidence="3 8"/>
<dbReference type="GO" id="GO:0008757">
    <property type="term" value="F:S-adenosylmethionine-dependent methyltransferase activity"/>
    <property type="evidence" value="ECO:0007669"/>
    <property type="project" value="InterPro"/>
</dbReference>
<dbReference type="GO" id="GO:0102130">
    <property type="term" value="F:malonyl-CoA methyltransferase activity"/>
    <property type="evidence" value="ECO:0007669"/>
    <property type="project" value="UniProtKB-EC"/>
</dbReference>
<proteinExistence type="inferred from homology"/>
<evidence type="ECO:0000259" key="9">
    <source>
        <dbReference type="Pfam" id="PF08241"/>
    </source>
</evidence>
<evidence type="ECO:0000256" key="8">
    <source>
        <dbReference type="HAMAP-Rule" id="MF_00835"/>
    </source>
</evidence>
<comment type="catalytic activity">
    <reaction evidence="1 8">
        <text>malonyl-[ACP] + S-adenosyl-L-methionine = malonyl-[ACP] methyl ester + S-adenosyl-L-homocysteine</text>
        <dbReference type="Rhea" id="RHEA:17105"/>
        <dbReference type="Rhea" id="RHEA-COMP:9623"/>
        <dbReference type="Rhea" id="RHEA-COMP:9954"/>
        <dbReference type="ChEBI" id="CHEBI:57856"/>
        <dbReference type="ChEBI" id="CHEBI:59789"/>
        <dbReference type="ChEBI" id="CHEBI:78449"/>
        <dbReference type="ChEBI" id="CHEBI:78845"/>
        <dbReference type="EC" id="2.1.1.197"/>
    </reaction>
</comment>
<evidence type="ECO:0000256" key="6">
    <source>
        <dbReference type="ARBA" id="ARBA00022691"/>
    </source>
</evidence>
<feature type="domain" description="Methyltransferase type 11" evidence="9">
    <location>
        <begin position="48"/>
        <end position="140"/>
    </location>
</feature>
<evidence type="ECO:0000256" key="7">
    <source>
        <dbReference type="ARBA" id="ARBA00022756"/>
    </source>
</evidence>
<gene>
    <name evidence="8" type="primary">bioC</name>
    <name evidence="10" type="ORF">SAMN05660429_02037</name>
</gene>
<comment type="pathway">
    <text evidence="2 8">Cofactor biosynthesis; biotin biosynthesis.</text>
</comment>
<evidence type="ECO:0000256" key="4">
    <source>
        <dbReference type="ARBA" id="ARBA00022603"/>
    </source>
</evidence>
<evidence type="ECO:0000256" key="3">
    <source>
        <dbReference type="ARBA" id="ARBA00012327"/>
    </source>
</evidence>
<dbReference type="EMBL" id="FOHK01000008">
    <property type="protein sequence ID" value="SET52078.1"/>
    <property type="molecule type" value="Genomic_DNA"/>
</dbReference>
<sequence>MSNFQERVKIAKSFGGASDSYDVSARLQRFSGKHLMPWLPNRHDLTVLDLGCGTGFFTDILASQYEQVIGLDISTKMLNFAKQKRNKAITWVEADAFKLPFADNSLDFIYTNLVIQWCEPLQDSLNEMMRVLKPGGLVAFSTLIDGTLFELKSAWKQVDDDQHVIDFRTLESLESAVNQGAFRLLESKQQDVILEYENVIHLARELKGLGANHVPKKRNKGLAGKDKWQKMETSYSDFQEPGGVYPATYKVYSGLLVKLSD</sequence>
<name>A0A1I0F2M4_THASX</name>
<evidence type="ECO:0000256" key="2">
    <source>
        <dbReference type="ARBA" id="ARBA00004746"/>
    </source>
</evidence>
<dbReference type="GO" id="GO:0010340">
    <property type="term" value="F:carboxyl-O-methyltransferase activity"/>
    <property type="evidence" value="ECO:0007669"/>
    <property type="project" value="UniProtKB-UniRule"/>
</dbReference>
<accession>A0A1I0F2M4</accession>
<organism evidence="10 11">
    <name type="scientific">Thalassotalea agarivorans</name>
    <name type="common">Thalassomonas agarivorans</name>
    <dbReference type="NCBI Taxonomy" id="349064"/>
    <lineage>
        <taxon>Bacteria</taxon>
        <taxon>Pseudomonadati</taxon>
        <taxon>Pseudomonadota</taxon>
        <taxon>Gammaproteobacteria</taxon>
        <taxon>Alteromonadales</taxon>
        <taxon>Colwelliaceae</taxon>
        <taxon>Thalassotalea</taxon>
    </lineage>
</organism>